<proteinExistence type="predicted"/>
<protein>
    <submittedName>
        <fullName evidence="2">Uncharacterized protein</fullName>
    </submittedName>
</protein>
<gene>
    <name evidence="2" type="ORF">NHX12_005091</name>
</gene>
<reference evidence="2" key="1">
    <citation type="submission" date="2022-07" db="EMBL/GenBank/DDBJ databases">
        <title>Chromosome-level genome of Muraenolepis orangiensis.</title>
        <authorList>
            <person name="Kim J."/>
        </authorList>
    </citation>
    <scope>NUCLEOTIDE SEQUENCE</scope>
    <source>
        <strain evidence="2">KU_S4_2022</strain>
        <tissue evidence="2">Muscle</tissue>
    </source>
</reference>
<accession>A0A9Q0DYF0</accession>
<name>A0A9Q0DYF0_9TELE</name>
<sequence length="110" mass="11898">MDPNSLEEALERSIAVEEILSEGSEAYNGTSWWRHHSPVPTGPSPTNTLMLRLLTMGHITHAAAATRRVTCAAIVTSLLSFHGETPPARGRGGYTGPELPHPRFTHLTSS</sequence>
<evidence type="ECO:0000313" key="2">
    <source>
        <dbReference type="EMBL" id="KAJ3595788.1"/>
    </source>
</evidence>
<comment type="caution">
    <text evidence="2">The sequence shown here is derived from an EMBL/GenBank/DDBJ whole genome shotgun (WGS) entry which is preliminary data.</text>
</comment>
<keyword evidence="3" id="KW-1185">Reference proteome</keyword>
<dbReference type="EMBL" id="JANIIK010000111">
    <property type="protein sequence ID" value="KAJ3595788.1"/>
    <property type="molecule type" value="Genomic_DNA"/>
</dbReference>
<feature type="region of interest" description="Disordered" evidence="1">
    <location>
        <begin position="82"/>
        <end position="110"/>
    </location>
</feature>
<dbReference type="AlphaFoldDB" id="A0A9Q0DYF0"/>
<evidence type="ECO:0000313" key="3">
    <source>
        <dbReference type="Proteomes" id="UP001148018"/>
    </source>
</evidence>
<dbReference type="Proteomes" id="UP001148018">
    <property type="component" value="Unassembled WGS sequence"/>
</dbReference>
<evidence type="ECO:0000256" key="1">
    <source>
        <dbReference type="SAM" id="MobiDB-lite"/>
    </source>
</evidence>
<organism evidence="2 3">
    <name type="scientific">Muraenolepis orangiensis</name>
    <name type="common">Patagonian moray cod</name>
    <dbReference type="NCBI Taxonomy" id="630683"/>
    <lineage>
        <taxon>Eukaryota</taxon>
        <taxon>Metazoa</taxon>
        <taxon>Chordata</taxon>
        <taxon>Craniata</taxon>
        <taxon>Vertebrata</taxon>
        <taxon>Euteleostomi</taxon>
        <taxon>Actinopterygii</taxon>
        <taxon>Neopterygii</taxon>
        <taxon>Teleostei</taxon>
        <taxon>Neoteleostei</taxon>
        <taxon>Acanthomorphata</taxon>
        <taxon>Zeiogadaria</taxon>
        <taxon>Gadariae</taxon>
        <taxon>Gadiformes</taxon>
        <taxon>Muraenolepidoidei</taxon>
        <taxon>Muraenolepididae</taxon>
        <taxon>Muraenolepis</taxon>
    </lineage>
</organism>